<reference evidence="1 2" key="1">
    <citation type="submission" date="2020-08" db="EMBL/GenBank/DDBJ databases">
        <title>Genomic Encyclopedia of Type Strains, Phase IV (KMG-IV): sequencing the most valuable type-strain genomes for metagenomic binning, comparative biology and taxonomic classification.</title>
        <authorList>
            <person name="Goeker M."/>
        </authorList>
    </citation>
    <scope>NUCLEOTIDE SEQUENCE [LARGE SCALE GENOMIC DNA]</scope>
    <source>
        <strain evidence="1 2">DSM 102234</strain>
    </source>
</reference>
<dbReference type="Proteomes" id="UP000530268">
    <property type="component" value="Unassembled WGS sequence"/>
</dbReference>
<dbReference type="EMBL" id="JACIEI010000011">
    <property type="protein sequence ID" value="MBB3995151.1"/>
    <property type="molecule type" value="Genomic_DNA"/>
</dbReference>
<comment type="caution">
    <text evidence="1">The sequence shown here is derived from an EMBL/GenBank/DDBJ whole genome shotgun (WGS) entry which is preliminary data.</text>
</comment>
<name>A0A7W6E5J1_9RHOB</name>
<organism evidence="1 2">
    <name type="scientific">Sulfitobacter undariae</name>
    <dbReference type="NCBI Taxonomy" id="1563671"/>
    <lineage>
        <taxon>Bacteria</taxon>
        <taxon>Pseudomonadati</taxon>
        <taxon>Pseudomonadota</taxon>
        <taxon>Alphaproteobacteria</taxon>
        <taxon>Rhodobacterales</taxon>
        <taxon>Roseobacteraceae</taxon>
        <taxon>Sulfitobacter</taxon>
    </lineage>
</organism>
<evidence type="ECO:0000313" key="1">
    <source>
        <dbReference type="EMBL" id="MBB3995151.1"/>
    </source>
</evidence>
<evidence type="ECO:0000313" key="2">
    <source>
        <dbReference type="Proteomes" id="UP000530268"/>
    </source>
</evidence>
<accession>A0A7W6E5J1</accession>
<gene>
    <name evidence="1" type="ORF">GGR95_002802</name>
</gene>
<keyword evidence="2" id="KW-1185">Reference proteome</keyword>
<protein>
    <submittedName>
        <fullName evidence="1">Uncharacterized protein</fullName>
    </submittedName>
</protein>
<sequence length="57" mass="6775">MTKAQKSLFKSIKKDAQRKGFVEMLTAQQERMGKYSHWEIKYRKMLLKKKIAAETVL</sequence>
<dbReference type="AlphaFoldDB" id="A0A7W6E5J1"/>
<proteinExistence type="predicted"/>